<dbReference type="AlphaFoldDB" id="A0A9D1JX94"/>
<dbReference type="GO" id="GO:0045004">
    <property type="term" value="P:DNA replication proofreading"/>
    <property type="evidence" value="ECO:0007669"/>
    <property type="project" value="TreeGrafter"/>
</dbReference>
<keyword evidence="2" id="KW-0540">Nuclease</keyword>
<dbReference type="SMART" id="SM00479">
    <property type="entry name" value="EXOIII"/>
    <property type="match status" value="1"/>
</dbReference>
<dbReference type="CDD" id="cd06127">
    <property type="entry name" value="DEDDh"/>
    <property type="match status" value="1"/>
</dbReference>
<evidence type="ECO:0000259" key="1">
    <source>
        <dbReference type="SMART" id="SM00479"/>
    </source>
</evidence>
<dbReference type="EMBL" id="DVJQ01000019">
    <property type="protein sequence ID" value="HIS73806.1"/>
    <property type="molecule type" value="Genomic_DNA"/>
</dbReference>
<dbReference type="GO" id="GO:0003677">
    <property type="term" value="F:DNA binding"/>
    <property type="evidence" value="ECO:0007669"/>
    <property type="project" value="InterPro"/>
</dbReference>
<comment type="caution">
    <text evidence="2">The sequence shown here is derived from an EMBL/GenBank/DDBJ whole genome shotgun (WGS) entry which is preliminary data.</text>
</comment>
<dbReference type="Proteomes" id="UP000886865">
    <property type="component" value="Unassembled WGS sequence"/>
</dbReference>
<evidence type="ECO:0000313" key="2">
    <source>
        <dbReference type="EMBL" id="HIS73806.1"/>
    </source>
</evidence>
<feature type="domain" description="Exonuclease" evidence="1">
    <location>
        <begin position="33"/>
        <end position="198"/>
    </location>
</feature>
<reference evidence="2" key="1">
    <citation type="submission" date="2020-10" db="EMBL/GenBank/DDBJ databases">
        <authorList>
            <person name="Gilroy R."/>
        </authorList>
    </citation>
    <scope>NUCLEOTIDE SEQUENCE</scope>
    <source>
        <strain evidence="2">CHK152-2871</strain>
    </source>
</reference>
<dbReference type="Gene3D" id="3.30.420.10">
    <property type="entry name" value="Ribonuclease H-like superfamily/Ribonuclease H"/>
    <property type="match status" value="1"/>
</dbReference>
<organism evidence="2 3">
    <name type="scientific">Candidatus Galligastranaerophilus intestinavium</name>
    <dbReference type="NCBI Taxonomy" id="2840836"/>
    <lineage>
        <taxon>Bacteria</taxon>
        <taxon>Candidatus Galligastranaerophilus</taxon>
    </lineage>
</organism>
<dbReference type="InterPro" id="IPR036397">
    <property type="entry name" value="RNaseH_sf"/>
</dbReference>
<protein>
    <submittedName>
        <fullName evidence="2">3'-5' exonuclease</fullName>
    </submittedName>
</protein>
<dbReference type="PANTHER" id="PTHR30231">
    <property type="entry name" value="DNA POLYMERASE III SUBUNIT EPSILON"/>
    <property type="match status" value="1"/>
</dbReference>
<keyword evidence="2" id="KW-0269">Exonuclease</keyword>
<dbReference type="FunFam" id="3.30.420.10:FF:000045">
    <property type="entry name" value="3'-5' exonuclease DinG"/>
    <property type="match status" value="1"/>
</dbReference>
<dbReference type="InterPro" id="IPR013520">
    <property type="entry name" value="Ribonucl_H"/>
</dbReference>
<reference evidence="2" key="2">
    <citation type="journal article" date="2021" name="PeerJ">
        <title>Extensive microbial diversity within the chicken gut microbiome revealed by metagenomics and culture.</title>
        <authorList>
            <person name="Gilroy R."/>
            <person name="Ravi A."/>
            <person name="Getino M."/>
            <person name="Pursley I."/>
            <person name="Horton D.L."/>
            <person name="Alikhan N.F."/>
            <person name="Baker D."/>
            <person name="Gharbi K."/>
            <person name="Hall N."/>
            <person name="Watson M."/>
            <person name="Adriaenssens E.M."/>
            <person name="Foster-Nyarko E."/>
            <person name="Jarju S."/>
            <person name="Secka A."/>
            <person name="Antonio M."/>
            <person name="Oren A."/>
            <person name="Chaudhuri R.R."/>
            <person name="La Ragione R."/>
            <person name="Hildebrand F."/>
            <person name="Pallen M.J."/>
        </authorList>
    </citation>
    <scope>NUCLEOTIDE SEQUENCE</scope>
    <source>
        <strain evidence="2">CHK152-2871</strain>
    </source>
</reference>
<dbReference type="InterPro" id="IPR006054">
    <property type="entry name" value="DnaQ"/>
</dbReference>
<evidence type="ECO:0000313" key="3">
    <source>
        <dbReference type="Proteomes" id="UP000886865"/>
    </source>
</evidence>
<name>A0A9D1JX94_9BACT</name>
<dbReference type="GO" id="GO:0005829">
    <property type="term" value="C:cytosol"/>
    <property type="evidence" value="ECO:0007669"/>
    <property type="project" value="TreeGrafter"/>
</dbReference>
<dbReference type="PANTHER" id="PTHR30231:SF41">
    <property type="entry name" value="DNA POLYMERASE III SUBUNIT EPSILON"/>
    <property type="match status" value="1"/>
</dbReference>
<proteinExistence type="predicted"/>
<dbReference type="InterPro" id="IPR012337">
    <property type="entry name" value="RNaseH-like_sf"/>
</dbReference>
<dbReference type="GO" id="GO:0008408">
    <property type="term" value="F:3'-5' exonuclease activity"/>
    <property type="evidence" value="ECO:0007669"/>
    <property type="project" value="TreeGrafter"/>
</dbReference>
<keyword evidence="2" id="KW-0378">Hydrolase</keyword>
<sequence length="202" mass="23273">MQLNLSFEENIEIPKKPLPKKPRGKIIEFMPSDFCIVDIETTGFSLTGDEIIELSAIKVRNMERVADFSMLVNPKKQINSFIENLTGITNAMVRNQPDIKIVLKKFRDFIQDDIILGHNIRFDAGFIHREMNINFDENFSNNLIDTVALAKKAYKLENYKLSTIAKHLNIDTKGAHRGLKDCEMTYLIYKDIICRLNQPVLP</sequence>
<dbReference type="NCBIfam" id="TIGR00573">
    <property type="entry name" value="dnaq"/>
    <property type="match status" value="1"/>
</dbReference>
<accession>A0A9D1JX94</accession>
<dbReference type="SUPFAM" id="SSF53098">
    <property type="entry name" value="Ribonuclease H-like"/>
    <property type="match status" value="1"/>
</dbReference>
<gene>
    <name evidence="2" type="ORF">IAA86_02150</name>
</gene>
<dbReference type="Pfam" id="PF00929">
    <property type="entry name" value="RNase_T"/>
    <property type="match status" value="1"/>
</dbReference>
<dbReference type="GO" id="GO:0003887">
    <property type="term" value="F:DNA-directed DNA polymerase activity"/>
    <property type="evidence" value="ECO:0007669"/>
    <property type="project" value="InterPro"/>
</dbReference>